<dbReference type="InterPro" id="IPR023170">
    <property type="entry name" value="HhH_base_excis_C"/>
</dbReference>
<dbReference type="GO" id="GO:0005737">
    <property type="term" value="C:cytoplasm"/>
    <property type="evidence" value="ECO:0007669"/>
    <property type="project" value="TreeGrafter"/>
</dbReference>
<keyword evidence="5" id="KW-0808">Transferase</keyword>
<dbReference type="InterPro" id="IPR010316">
    <property type="entry name" value="AlkA_N"/>
</dbReference>
<evidence type="ECO:0000256" key="3">
    <source>
        <dbReference type="ARBA" id="ARBA00012000"/>
    </source>
</evidence>
<dbReference type="GO" id="GO:0006285">
    <property type="term" value="P:base-excision repair, AP site formation"/>
    <property type="evidence" value="ECO:0007669"/>
    <property type="project" value="TreeGrafter"/>
</dbReference>
<dbReference type="GO" id="GO:0032131">
    <property type="term" value="F:alkylated DNA binding"/>
    <property type="evidence" value="ECO:0007669"/>
    <property type="project" value="TreeGrafter"/>
</dbReference>
<evidence type="ECO:0000256" key="12">
    <source>
        <dbReference type="ARBA" id="ARBA00023163"/>
    </source>
</evidence>
<dbReference type="InterPro" id="IPR018062">
    <property type="entry name" value="HTH_AraC-typ_CS"/>
</dbReference>
<comment type="cofactor">
    <cofactor evidence="2">
        <name>Zn(2+)</name>
        <dbReference type="ChEBI" id="CHEBI:29105"/>
    </cofactor>
</comment>
<keyword evidence="11" id="KW-0010">Activator</keyword>
<dbReference type="Gene3D" id="1.10.1670.10">
    <property type="entry name" value="Helix-hairpin-Helix base-excision DNA repair enzymes (C-terminal)"/>
    <property type="match status" value="1"/>
</dbReference>
<keyword evidence="9" id="KW-0805">Transcription regulation</keyword>
<dbReference type="PROSITE" id="PS00041">
    <property type="entry name" value="HTH_ARAC_FAMILY_1"/>
    <property type="match status" value="1"/>
</dbReference>
<evidence type="ECO:0000256" key="14">
    <source>
        <dbReference type="SAM" id="MobiDB-lite"/>
    </source>
</evidence>
<dbReference type="EC" id="3.2.2.21" evidence="3"/>
<dbReference type="Proteomes" id="UP000218598">
    <property type="component" value="Unassembled WGS sequence"/>
</dbReference>
<keyword evidence="10" id="KW-0238">DNA-binding</keyword>
<keyword evidence="4" id="KW-0489">Methyltransferase</keyword>
<dbReference type="GO" id="GO:0003700">
    <property type="term" value="F:DNA-binding transcription factor activity"/>
    <property type="evidence" value="ECO:0007669"/>
    <property type="project" value="InterPro"/>
</dbReference>
<keyword evidence="13" id="KW-0234">DNA repair</keyword>
<dbReference type="GO" id="GO:0043565">
    <property type="term" value="F:sequence-specific DNA binding"/>
    <property type="evidence" value="ECO:0007669"/>
    <property type="project" value="InterPro"/>
</dbReference>
<keyword evidence="6" id="KW-0479">Metal-binding</keyword>
<gene>
    <name evidence="16" type="ORF">CIK66_06160</name>
</gene>
<evidence type="ECO:0000256" key="2">
    <source>
        <dbReference type="ARBA" id="ARBA00001947"/>
    </source>
</evidence>
<proteinExistence type="predicted"/>
<dbReference type="GO" id="GO:0008168">
    <property type="term" value="F:methyltransferase activity"/>
    <property type="evidence" value="ECO:0007669"/>
    <property type="project" value="UniProtKB-KW"/>
</dbReference>
<evidence type="ECO:0000256" key="4">
    <source>
        <dbReference type="ARBA" id="ARBA00022603"/>
    </source>
</evidence>
<dbReference type="PROSITE" id="PS01124">
    <property type="entry name" value="HTH_ARAC_FAMILY_2"/>
    <property type="match status" value="1"/>
</dbReference>
<dbReference type="SUPFAM" id="SSF48150">
    <property type="entry name" value="DNA-glycosylase"/>
    <property type="match status" value="1"/>
</dbReference>
<dbReference type="GO" id="GO:0006307">
    <property type="term" value="P:DNA alkylation repair"/>
    <property type="evidence" value="ECO:0007669"/>
    <property type="project" value="TreeGrafter"/>
</dbReference>
<dbReference type="SUPFAM" id="SSF55945">
    <property type="entry name" value="TATA-box binding protein-like"/>
    <property type="match status" value="1"/>
</dbReference>
<dbReference type="InterPro" id="IPR003265">
    <property type="entry name" value="HhH-GPD_domain"/>
</dbReference>
<dbReference type="Gene3D" id="1.10.340.30">
    <property type="entry name" value="Hypothetical protein, domain 2"/>
    <property type="match status" value="1"/>
</dbReference>
<dbReference type="GO" id="GO:0032993">
    <property type="term" value="C:protein-DNA complex"/>
    <property type="evidence" value="ECO:0007669"/>
    <property type="project" value="TreeGrafter"/>
</dbReference>
<reference evidence="16 17" key="1">
    <citation type="journal article" date="2017" name="Elife">
        <title>Extensive horizontal gene transfer in cheese-associated bacteria.</title>
        <authorList>
            <person name="Bonham K.S."/>
            <person name="Wolfe B.E."/>
            <person name="Dutton R.J."/>
        </authorList>
    </citation>
    <scope>NUCLEOTIDE SEQUENCE [LARGE SCALE GENOMIC DNA]</scope>
    <source>
        <strain evidence="16 17">341_9</strain>
    </source>
</reference>
<evidence type="ECO:0000256" key="7">
    <source>
        <dbReference type="ARBA" id="ARBA00022763"/>
    </source>
</evidence>
<comment type="caution">
    <text evidence="16">The sequence shown here is derived from an EMBL/GenBank/DDBJ whole genome shotgun (WGS) entry which is preliminary data.</text>
</comment>
<evidence type="ECO:0000256" key="10">
    <source>
        <dbReference type="ARBA" id="ARBA00023125"/>
    </source>
</evidence>
<dbReference type="Gene3D" id="3.30.310.20">
    <property type="entry name" value="DNA-3-methyladenine glycosylase AlkA, N-terminal domain"/>
    <property type="match status" value="1"/>
</dbReference>
<feature type="region of interest" description="Disordered" evidence="14">
    <location>
        <begin position="407"/>
        <end position="436"/>
    </location>
</feature>
<dbReference type="GO" id="GO:0032259">
    <property type="term" value="P:methylation"/>
    <property type="evidence" value="ECO:0007669"/>
    <property type="project" value="UniProtKB-KW"/>
</dbReference>
<dbReference type="InterPro" id="IPR037046">
    <property type="entry name" value="AlkA_N_sf"/>
</dbReference>
<evidence type="ECO:0000256" key="11">
    <source>
        <dbReference type="ARBA" id="ARBA00023159"/>
    </source>
</evidence>
<keyword evidence="12" id="KW-0804">Transcription</keyword>
<feature type="region of interest" description="Disordered" evidence="14">
    <location>
        <begin position="525"/>
        <end position="544"/>
    </location>
</feature>
<dbReference type="GO" id="GO:0043916">
    <property type="term" value="F:DNA-7-methylguanine glycosylase activity"/>
    <property type="evidence" value="ECO:0007669"/>
    <property type="project" value="TreeGrafter"/>
</dbReference>
<feature type="domain" description="HTH araC/xylS-type" evidence="15">
    <location>
        <begin position="88"/>
        <end position="187"/>
    </location>
</feature>
<evidence type="ECO:0000259" key="15">
    <source>
        <dbReference type="PROSITE" id="PS01124"/>
    </source>
</evidence>
<evidence type="ECO:0000256" key="8">
    <source>
        <dbReference type="ARBA" id="ARBA00022833"/>
    </source>
</evidence>
<name>A0A2A3YLM5_9MICO</name>
<keyword evidence="17" id="KW-1185">Reference proteome</keyword>
<dbReference type="InterPro" id="IPR011257">
    <property type="entry name" value="DNA_glycosylase"/>
</dbReference>
<sequence length="544" mass="57728">MTPMTDDERYAAIRARDPRFDGMFFTCVRSTGIFCRPSCPARTPRRDGVEFVPSAAAAVAGGFRACKRCGPMAPPGSPDDDPSGSLAGRALRLIDDGLLDEDGTVPDLAARLAVSERTLHRALVGVTGAGALAHARMRRARRAHELVVGSTLPLARIAHASGFRSERQFHETFSQIFGHAPSVVRERARQGQSAEPHDPEAVSVLTARLALRRPFDGAGLAAWFAHRAVPGVEDVTGLVWTRAVRLPHGPGVLQVDLGADGPLPVTLRLADLRDHAPAISLVRRLLDLDADPIGIDDGLAAALPRLAPMLSARPGVRLPGTSSLPEALLWAITGQQIATSRARELIIAATDLLGAELPAALHLAGVHRAPVDPVLAAKEADQWFRGPRARRDTLRHAVAHVAGIDAAPAGEGSREDRGRRADGGARADGGSWADGGFGSAQPVAELRRQLLSLRGIGPWTADYVLLRGVRAVDVLPARDAALLSAARDLGLAEDHPGLLRALEVASPWRSYAALHLWHHQAALRTTGHAPQKSAHTTPSEGHSS</sequence>
<dbReference type="GO" id="GO:0008725">
    <property type="term" value="F:DNA-3-methyladenine glycosylase activity"/>
    <property type="evidence" value="ECO:0007669"/>
    <property type="project" value="TreeGrafter"/>
</dbReference>
<dbReference type="SUPFAM" id="SSF57884">
    <property type="entry name" value="Ada DNA repair protein, N-terminal domain (N-Ada 10)"/>
    <property type="match status" value="1"/>
</dbReference>
<evidence type="ECO:0000256" key="1">
    <source>
        <dbReference type="ARBA" id="ARBA00000086"/>
    </source>
</evidence>
<protein>
    <recommendedName>
        <fullName evidence="3">DNA-3-methyladenine glycosylase II</fullName>
        <ecNumber evidence="3">3.2.2.21</ecNumber>
    </recommendedName>
</protein>
<dbReference type="InterPro" id="IPR018060">
    <property type="entry name" value="HTH_AraC"/>
</dbReference>
<feature type="compositionally biased region" description="Basic and acidic residues" evidence="14">
    <location>
        <begin position="412"/>
        <end position="425"/>
    </location>
</feature>
<evidence type="ECO:0000256" key="6">
    <source>
        <dbReference type="ARBA" id="ARBA00022723"/>
    </source>
</evidence>
<dbReference type="PANTHER" id="PTHR43003">
    <property type="entry name" value="DNA-3-METHYLADENINE GLYCOSYLASE"/>
    <property type="match status" value="1"/>
</dbReference>
<dbReference type="EMBL" id="NRGR01000008">
    <property type="protein sequence ID" value="PCC40207.1"/>
    <property type="molecule type" value="Genomic_DNA"/>
</dbReference>
<dbReference type="AlphaFoldDB" id="A0A2A3YLM5"/>
<dbReference type="Pfam" id="PF02805">
    <property type="entry name" value="Ada_Zn_binding"/>
    <property type="match status" value="1"/>
</dbReference>
<evidence type="ECO:0000313" key="16">
    <source>
        <dbReference type="EMBL" id="PCC40207.1"/>
    </source>
</evidence>
<evidence type="ECO:0000256" key="13">
    <source>
        <dbReference type="ARBA" id="ARBA00023204"/>
    </source>
</evidence>
<dbReference type="Gene3D" id="1.10.10.60">
    <property type="entry name" value="Homeodomain-like"/>
    <property type="match status" value="1"/>
</dbReference>
<keyword evidence="8" id="KW-0862">Zinc</keyword>
<dbReference type="PANTHER" id="PTHR43003:SF13">
    <property type="entry name" value="DNA-3-METHYLADENINE GLYCOSYLASE 2"/>
    <property type="match status" value="1"/>
</dbReference>
<accession>A0A2A3YLM5</accession>
<dbReference type="SMART" id="SM00342">
    <property type="entry name" value="HTH_ARAC"/>
    <property type="match status" value="1"/>
</dbReference>
<evidence type="ECO:0000256" key="5">
    <source>
        <dbReference type="ARBA" id="ARBA00022679"/>
    </source>
</evidence>
<dbReference type="InterPro" id="IPR035451">
    <property type="entry name" value="Ada-like_dom_sf"/>
</dbReference>
<dbReference type="Pfam" id="PF06029">
    <property type="entry name" value="AlkA_N"/>
    <property type="match status" value="1"/>
</dbReference>
<feature type="compositionally biased region" description="Polar residues" evidence="14">
    <location>
        <begin position="533"/>
        <end position="544"/>
    </location>
</feature>
<dbReference type="InterPro" id="IPR051912">
    <property type="entry name" value="Alkylbase_DNA_Glycosylase/TA"/>
</dbReference>
<dbReference type="InterPro" id="IPR004026">
    <property type="entry name" value="Ada_DNA_repair_Zn-bd"/>
</dbReference>
<dbReference type="SMART" id="SM00478">
    <property type="entry name" value="ENDO3c"/>
    <property type="match status" value="1"/>
</dbReference>
<comment type="catalytic activity">
    <reaction evidence="1">
        <text>Hydrolysis of alkylated DNA, releasing 3-methyladenine, 3-methylguanine, 7-methylguanine and 7-methyladenine.</text>
        <dbReference type="EC" id="3.2.2.21"/>
    </reaction>
</comment>
<dbReference type="SUPFAM" id="SSF46689">
    <property type="entry name" value="Homeodomain-like"/>
    <property type="match status" value="1"/>
</dbReference>
<evidence type="ECO:0000256" key="9">
    <source>
        <dbReference type="ARBA" id="ARBA00023015"/>
    </source>
</evidence>
<evidence type="ECO:0000313" key="17">
    <source>
        <dbReference type="Proteomes" id="UP000218598"/>
    </source>
</evidence>
<dbReference type="GO" id="GO:0008270">
    <property type="term" value="F:zinc ion binding"/>
    <property type="evidence" value="ECO:0007669"/>
    <property type="project" value="InterPro"/>
</dbReference>
<dbReference type="Pfam" id="PF12833">
    <property type="entry name" value="HTH_18"/>
    <property type="match status" value="1"/>
</dbReference>
<organism evidence="16 17">
    <name type="scientific">Brachybacterium alimentarium</name>
    <dbReference type="NCBI Taxonomy" id="47845"/>
    <lineage>
        <taxon>Bacteria</taxon>
        <taxon>Bacillati</taxon>
        <taxon>Actinomycetota</taxon>
        <taxon>Actinomycetes</taxon>
        <taxon>Micrococcales</taxon>
        <taxon>Dermabacteraceae</taxon>
        <taxon>Brachybacterium</taxon>
    </lineage>
</organism>
<dbReference type="InterPro" id="IPR009057">
    <property type="entry name" value="Homeodomain-like_sf"/>
</dbReference>
<dbReference type="Gene3D" id="3.40.10.10">
    <property type="entry name" value="DNA Methylphosphotriester Repair Domain"/>
    <property type="match status" value="1"/>
</dbReference>
<dbReference type="RefSeq" id="WP_096196761.1">
    <property type="nucleotide sequence ID" value="NZ_NRGR01000008.1"/>
</dbReference>
<dbReference type="OrthoDB" id="9811249at2"/>
<dbReference type="SMART" id="SM01009">
    <property type="entry name" value="AlkA_N"/>
    <property type="match status" value="1"/>
</dbReference>
<keyword evidence="7" id="KW-0227">DNA damage</keyword>